<accession>A0ABN7AMK5</accession>
<protein>
    <submittedName>
        <fullName evidence="2">Uncharacterized protein</fullName>
    </submittedName>
</protein>
<dbReference type="Proteomes" id="UP001307889">
    <property type="component" value="Chromosome 3"/>
</dbReference>
<sequence length="94" mass="10893">MARVHHFRASRPVISRRTWVERSGRLRIAKAESSRITLHRDRSFRMAAARPAKPRVLNYLSVGAECSRVQESDARKWTDPKSRVGFGDFSAERR</sequence>
<keyword evidence="3" id="KW-1185">Reference proteome</keyword>
<dbReference type="EMBL" id="AP028911">
    <property type="protein sequence ID" value="BES92537.1"/>
    <property type="molecule type" value="Genomic_DNA"/>
</dbReference>
<reference evidence="2 3" key="1">
    <citation type="submission" date="2023-09" db="EMBL/GenBank/DDBJ databases">
        <title>Nesidiocoris tenuis whole genome shotgun sequence.</title>
        <authorList>
            <person name="Shibata T."/>
            <person name="Shimoda M."/>
            <person name="Kobayashi T."/>
            <person name="Uehara T."/>
        </authorList>
    </citation>
    <scope>NUCLEOTIDE SEQUENCE [LARGE SCALE GENOMIC DNA]</scope>
    <source>
        <strain evidence="2 3">Japan</strain>
    </source>
</reference>
<name>A0ABN7AMK5_9HEMI</name>
<feature type="region of interest" description="Disordered" evidence="1">
    <location>
        <begin position="71"/>
        <end position="94"/>
    </location>
</feature>
<evidence type="ECO:0000313" key="3">
    <source>
        <dbReference type="Proteomes" id="UP001307889"/>
    </source>
</evidence>
<feature type="compositionally biased region" description="Basic and acidic residues" evidence="1">
    <location>
        <begin position="71"/>
        <end position="82"/>
    </location>
</feature>
<evidence type="ECO:0000313" key="2">
    <source>
        <dbReference type="EMBL" id="BES92537.1"/>
    </source>
</evidence>
<proteinExistence type="predicted"/>
<organism evidence="2 3">
    <name type="scientific">Nesidiocoris tenuis</name>
    <dbReference type="NCBI Taxonomy" id="355587"/>
    <lineage>
        <taxon>Eukaryota</taxon>
        <taxon>Metazoa</taxon>
        <taxon>Ecdysozoa</taxon>
        <taxon>Arthropoda</taxon>
        <taxon>Hexapoda</taxon>
        <taxon>Insecta</taxon>
        <taxon>Pterygota</taxon>
        <taxon>Neoptera</taxon>
        <taxon>Paraneoptera</taxon>
        <taxon>Hemiptera</taxon>
        <taxon>Heteroptera</taxon>
        <taxon>Panheteroptera</taxon>
        <taxon>Cimicomorpha</taxon>
        <taxon>Miridae</taxon>
        <taxon>Dicyphina</taxon>
        <taxon>Nesidiocoris</taxon>
    </lineage>
</organism>
<gene>
    <name evidence="2" type="ORF">NTJ_05346</name>
</gene>
<evidence type="ECO:0000256" key="1">
    <source>
        <dbReference type="SAM" id="MobiDB-lite"/>
    </source>
</evidence>